<feature type="transmembrane region" description="Helical" evidence="1">
    <location>
        <begin position="133"/>
        <end position="155"/>
    </location>
</feature>
<protein>
    <submittedName>
        <fullName evidence="2">DUF4126 domain-containing protein</fullName>
    </submittedName>
</protein>
<accession>A0A9X2ELR2</accession>
<evidence type="ECO:0000313" key="2">
    <source>
        <dbReference type="EMBL" id="MCM8557809.1"/>
    </source>
</evidence>
<name>A0A9X2ELR2_9SPHN</name>
<comment type="caution">
    <text evidence="2">The sequence shown here is derived from an EMBL/GenBank/DDBJ whole genome shotgun (WGS) entry which is preliminary data.</text>
</comment>
<dbReference type="EMBL" id="JAMSHT010000001">
    <property type="protein sequence ID" value="MCM8557809.1"/>
    <property type="molecule type" value="Genomic_DNA"/>
</dbReference>
<sequence length="157" mass="15765">MTLALAFLIGFLNGPRTFAPIALVAWSAAFGWLDIAGTGLGWLGAAAPAAILTLVALGELYGDKHTDRSRTWVPAVIGRVVMGAVAGAALALGAADPAVGLVGAGLGAVGALIGTYATLPLRLRLAKKWGKDLPAALIEDAVVIGGTVLLIFLAVQA</sequence>
<dbReference type="Proteomes" id="UP001155128">
    <property type="component" value="Unassembled WGS sequence"/>
</dbReference>
<reference evidence="2" key="1">
    <citation type="submission" date="2022-06" db="EMBL/GenBank/DDBJ databases">
        <title>Sphingomicrobium sedimins sp. nov., a marine bacterium isolated from tidal flat.</title>
        <authorList>
            <person name="Kim C.-H."/>
            <person name="Yoo Y."/>
            <person name="Kim J.-J."/>
        </authorList>
    </citation>
    <scope>NUCLEOTIDE SEQUENCE</scope>
    <source>
        <strain evidence="2">GRR-S6-50</strain>
    </source>
</reference>
<proteinExistence type="predicted"/>
<feature type="transmembrane region" description="Helical" evidence="1">
    <location>
        <begin position="72"/>
        <end position="92"/>
    </location>
</feature>
<organism evidence="2 3">
    <name type="scientific">Sphingomicrobium sediminis</name>
    <dbReference type="NCBI Taxonomy" id="2950949"/>
    <lineage>
        <taxon>Bacteria</taxon>
        <taxon>Pseudomonadati</taxon>
        <taxon>Pseudomonadota</taxon>
        <taxon>Alphaproteobacteria</taxon>
        <taxon>Sphingomonadales</taxon>
        <taxon>Sphingomonadaceae</taxon>
        <taxon>Sphingomicrobium</taxon>
    </lineage>
</organism>
<gene>
    <name evidence="2" type="ORF">NDO55_08250</name>
</gene>
<feature type="transmembrane region" description="Helical" evidence="1">
    <location>
        <begin position="98"/>
        <end position="121"/>
    </location>
</feature>
<keyword evidence="1" id="KW-1133">Transmembrane helix</keyword>
<dbReference type="AlphaFoldDB" id="A0A9X2ELR2"/>
<keyword evidence="1" id="KW-0472">Membrane</keyword>
<keyword evidence="3" id="KW-1185">Reference proteome</keyword>
<keyword evidence="1" id="KW-0812">Transmembrane</keyword>
<feature type="transmembrane region" description="Helical" evidence="1">
    <location>
        <begin position="40"/>
        <end position="60"/>
    </location>
</feature>
<evidence type="ECO:0000313" key="3">
    <source>
        <dbReference type="Proteomes" id="UP001155128"/>
    </source>
</evidence>
<evidence type="ECO:0000256" key="1">
    <source>
        <dbReference type="SAM" id="Phobius"/>
    </source>
</evidence>
<dbReference type="RefSeq" id="WP_252114201.1">
    <property type="nucleotide sequence ID" value="NZ_JAMSHT010000001.1"/>
</dbReference>